<keyword evidence="2" id="KW-1185">Reference proteome</keyword>
<organism evidence="1 2">
    <name type="scientific">Nocardiopsis aegyptia</name>
    <dbReference type="NCBI Taxonomy" id="220378"/>
    <lineage>
        <taxon>Bacteria</taxon>
        <taxon>Bacillati</taxon>
        <taxon>Actinomycetota</taxon>
        <taxon>Actinomycetes</taxon>
        <taxon>Streptosporangiales</taxon>
        <taxon>Nocardiopsidaceae</taxon>
        <taxon>Nocardiopsis</taxon>
    </lineage>
</organism>
<name>A0A7Z0EL51_9ACTN</name>
<dbReference type="EMBL" id="JACCFS010000001">
    <property type="protein sequence ID" value="NYJ33280.1"/>
    <property type="molecule type" value="Genomic_DNA"/>
</dbReference>
<reference evidence="1 2" key="1">
    <citation type="submission" date="2020-07" db="EMBL/GenBank/DDBJ databases">
        <title>Sequencing the genomes of 1000 actinobacteria strains.</title>
        <authorList>
            <person name="Klenk H.-P."/>
        </authorList>
    </citation>
    <scope>NUCLEOTIDE SEQUENCE [LARGE SCALE GENOMIC DNA]</scope>
    <source>
        <strain evidence="1 2">DSM 44442</strain>
    </source>
</reference>
<proteinExistence type="predicted"/>
<comment type="caution">
    <text evidence="1">The sequence shown here is derived from an EMBL/GenBank/DDBJ whole genome shotgun (WGS) entry which is preliminary data.</text>
</comment>
<accession>A0A7Z0EL51</accession>
<gene>
    <name evidence="1" type="ORF">HNR10_001161</name>
</gene>
<dbReference type="Proteomes" id="UP000572051">
    <property type="component" value="Unassembled WGS sequence"/>
</dbReference>
<protein>
    <submittedName>
        <fullName evidence="1">Uncharacterized protein</fullName>
    </submittedName>
</protein>
<sequence>MENNSTRQSILLAITPEALRAEADALATEEAPRRFAVFAMDDDEQDGVILAWGQYFGDGRVVLTGDAAPIHGRFGSLRSALRVCSRGDTQTYVSWVDPAPKPEAVPSMRTTRADAAVPDLQAIVGTGETL</sequence>
<dbReference type="RefSeq" id="WP_179821413.1">
    <property type="nucleotide sequence ID" value="NZ_JACCFS010000001.1"/>
</dbReference>
<evidence type="ECO:0000313" key="1">
    <source>
        <dbReference type="EMBL" id="NYJ33280.1"/>
    </source>
</evidence>
<dbReference type="AlphaFoldDB" id="A0A7Z0EL51"/>
<evidence type="ECO:0000313" key="2">
    <source>
        <dbReference type="Proteomes" id="UP000572051"/>
    </source>
</evidence>